<dbReference type="RefSeq" id="WP_088398945.1">
    <property type="nucleotide sequence ID" value="NZ_JAZGZP010000006.1"/>
</dbReference>
<dbReference type="PROSITE" id="PS51257">
    <property type="entry name" value="PROKAR_LIPOPROTEIN"/>
    <property type="match status" value="1"/>
</dbReference>
<gene>
    <name evidence="1" type="ORF">V3I07_05260</name>
</gene>
<protein>
    <submittedName>
        <fullName evidence="1">HmuY family protein</fullName>
    </submittedName>
</protein>
<reference evidence="1 2" key="1">
    <citation type="submission" date="2024-02" db="EMBL/GenBank/DDBJ databases">
        <title>Comparative Genomic Analysis of Flavobacterium Species Causing Columnaris Disease of Freshwater Fish in Thailand: Insights into Virulence and Resistance Mechanisms.</title>
        <authorList>
            <person name="Nguyen D."/>
            <person name="Chokmangmeepisarn P."/>
            <person name="Khianchaikhan K."/>
            <person name="Morishita M."/>
            <person name="Bunnoy A."/>
            <person name="Rodkhum C."/>
        </authorList>
    </citation>
    <scope>NUCLEOTIDE SEQUENCE [LARGE SCALE GENOMIC DNA]</scope>
    <source>
        <strain evidence="1 2">CNRT2201</strain>
    </source>
</reference>
<evidence type="ECO:0000313" key="1">
    <source>
        <dbReference type="EMBL" id="MFK7000302.1"/>
    </source>
</evidence>
<dbReference type="Proteomes" id="UP001621706">
    <property type="component" value="Unassembled WGS sequence"/>
</dbReference>
<dbReference type="CDD" id="cd12105">
    <property type="entry name" value="HmuY"/>
    <property type="match status" value="1"/>
</dbReference>
<dbReference type="InterPro" id="IPR025921">
    <property type="entry name" value="HmuY"/>
</dbReference>
<dbReference type="EMBL" id="JAZGZP010000006">
    <property type="protein sequence ID" value="MFK7000302.1"/>
    <property type="molecule type" value="Genomic_DNA"/>
</dbReference>
<dbReference type="Pfam" id="PF14064">
    <property type="entry name" value="HmuY"/>
    <property type="match status" value="1"/>
</dbReference>
<keyword evidence="2" id="KW-1185">Reference proteome</keyword>
<evidence type="ECO:0000313" key="2">
    <source>
        <dbReference type="Proteomes" id="UP001621706"/>
    </source>
</evidence>
<proteinExistence type="predicted"/>
<name>A0ABW8P6Y7_9FLAO</name>
<sequence length="362" mass="41042">MKKGLLLLYFTSFFISCSKEPVDEKQKTLIAKEEVLKPEIGGPNQPNQVFLDLSAVQYKVVKRSTWDLGFYSGKDFRVILNNSIFMATKKTDQTDITLVQNPDKNVISLGGFNLAKNGYCDDATGILNGSGQGKGTAIEEISAVDNDNKVYLLNLGFEISSTIPAIGSVSTEGKSRGWKKIRILRYSNNGYRIQYADLSDKDFKEKIIYKDKVYNFTFFNLFKDEIVTVEPKKELWDLCFTTFTNYILSGDDIVTYGFADFVVSNMKGGTLVYEVNTSEYSYEKFKKENIIESNFSSSKTDQRIIGSNWRIGGSQFGGLPSIKTDRFYVLKDIQSNYYKIKFLTLTNDKGERGNTKIQYSLL</sequence>
<accession>A0ABW8P6Y7</accession>
<comment type="caution">
    <text evidence="1">The sequence shown here is derived from an EMBL/GenBank/DDBJ whole genome shotgun (WGS) entry which is preliminary data.</text>
</comment>
<organism evidence="1 2">
    <name type="scientific">Flavobacterium oreochromis</name>
    <dbReference type="NCBI Taxonomy" id="2906078"/>
    <lineage>
        <taxon>Bacteria</taxon>
        <taxon>Pseudomonadati</taxon>
        <taxon>Bacteroidota</taxon>
        <taxon>Flavobacteriia</taxon>
        <taxon>Flavobacteriales</taxon>
        <taxon>Flavobacteriaceae</taxon>
        <taxon>Flavobacterium</taxon>
    </lineage>
</organism>